<feature type="compositionally biased region" description="Basic and acidic residues" evidence="1">
    <location>
        <begin position="13"/>
        <end position="24"/>
    </location>
</feature>
<dbReference type="EMBL" id="HACG01012140">
    <property type="protein sequence ID" value="CEK59005.1"/>
    <property type="molecule type" value="Transcribed_RNA"/>
</dbReference>
<feature type="compositionally biased region" description="Polar residues" evidence="1">
    <location>
        <begin position="1"/>
        <end position="12"/>
    </location>
</feature>
<accession>A0A0B6YU67</accession>
<protein>
    <submittedName>
        <fullName evidence="2">Uncharacterized protein</fullName>
    </submittedName>
</protein>
<organism evidence="2">
    <name type="scientific">Arion vulgaris</name>
    <dbReference type="NCBI Taxonomy" id="1028688"/>
    <lineage>
        <taxon>Eukaryota</taxon>
        <taxon>Metazoa</taxon>
        <taxon>Spiralia</taxon>
        <taxon>Lophotrochozoa</taxon>
        <taxon>Mollusca</taxon>
        <taxon>Gastropoda</taxon>
        <taxon>Heterobranchia</taxon>
        <taxon>Euthyneura</taxon>
        <taxon>Panpulmonata</taxon>
        <taxon>Eupulmonata</taxon>
        <taxon>Stylommatophora</taxon>
        <taxon>Helicina</taxon>
        <taxon>Arionoidea</taxon>
        <taxon>Arionidae</taxon>
        <taxon>Arion</taxon>
    </lineage>
</organism>
<evidence type="ECO:0000256" key="1">
    <source>
        <dbReference type="SAM" id="MobiDB-lite"/>
    </source>
</evidence>
<proteinExistence type="predicted"/>
<reference evidence="2" key="1">
    <citation type="submission" date="2014-12" db="EMBL/GenBank/DDBJ databases">
        <title>Insight into the proteome of Arion vulgaris.</title>
        <authorList>
            <person name="Aradska J."/>
            <person name="Bulat T."/>
            <person name="Smidak R."/>
            <person name="Sarate P."/>
            <person name="Gangsoo J."/>
            <person name="Sialana F."/>
            <person name="Bilban M."/>
            <person name="Lubec G."/>
        </authorList>
    </citation>
    <scope>NUCLEOTIDE SEQUENCE</scope>
    <source>
        <tissue evidence="2">Skin</tissue>
    </source>
</reference>
<evidence type="ECO:0000313" key="2">
    <source>
        <dbReference type="EMBL" id="CEK59005.1"/>
    </source>
</evidence>
<dbReference type="AlphaFoldDB" id="A0A0B6YU67"/>
<name>A0A0B6YU67_9EUPU</name>
<feature type="region of interest" description="Disordered" evidence="1">
    <location>
        <begin position="1"/>
        <end position="24"/>
    </location>
</feature>
<sequence>VDSGVGSSLDSNGDSRDSMDHRGEVEPGVRASSLFAGAEDCNQNCNKELKNRACAVLNEPPQVVVVDNNRLMSLLNRLVARTDGNTVERLEKIYSHLSQIIFRHRYEYDKSAMVSDLAQKVDELTKIVSSKSTTSTTRNLNSTTDSAA</sequence>
<gene>
    <name evidence="2" type="primary">ORF34873</name>
</gene>
<feature type="non-terminal residue" evidence="2">
    <location>
        <position position="1"/>
    </location>
</feature>